<dbReference type="SUPFAM" id="SSF54928">
    <property type="entry name" value="RNA-binding domain, RBD"/>
    <property type="match status" value="1"/>
</dbReference>
<keyword evidence="4" id="KW-1133">Transmembrane helix</keyword>
<keyword evidence="8" id="KW-0999">Mitochondrion inner membrane</keyword>
<evidence type="ECO:0000256" key="4">
    <source>
        <dbReference type="ARBA" id="ARBA00022989"/>
    </source>
</evidence>
<feature type="compositionally biased region" description="Basic residues" evidence="9">
    <location>
        <begin position="47"/>
        <end position="107"/>
    </location>
</feature>
<evidence type="ECO:0000256" key="9">
    <source>
        <dbReference type="SAM" id="MobiDB-lite"/>
    </source>
</evidence>
<dbReference type="InterPro" id="IPR019166">
    <property type="entry name" value="MIC26/MIC27"/>
</dbReference>
<comment type="function">
    <text evidence="8">Component of the MICOS complex, a large protein complex of the mitochondrial inner membrane that plays crucial roles in the maintenance of crista junctions, inner membrane architecture, and formation of contact sites to the outer membrane.</text>
</comment>
<proteinExistence type="inferred from homology"/>
<feature type="compositionally biased region" description="Low complexity" evidence="9">
    <location>
        <begin position="14"/>
        <end position="46"/>
    </location>
</feature>
<evidence type="ECO:0000256" key="5">
    <source>
        <dbReference type="ARBA" id="ARBA00023128"/>
    </source>
</evidence>
<dbReference type="AlphaFoldDB" id="A0A8S1EP54"/>
<dbReference type="PROSITE" id="PS50102">
    <property type="entry name" value="RRM"/>
    <property type="match status" value="1"/>
</dbReference>
<dbReference type="GO" id="GO:0061617">
    <property type="term" value="C:MICOS complex"/>
    <property type="evidence" value="ECO:0007669"/>
    <property type="project" value="UniProtKB-UniRule"/>
</dbReference>
<comment type="similarity">
    <text evidence="2">Belongs to the apolipoprotein O/MICOS complex subunit Mic27 family.</text>
</comment>
<dbReference type="EMBL" id="CADEPM010000003">
    <property type="protein sequence ID" value="CAB3401229.1"/>
    <property type="molecule type" value="Genomic_DNA"/>
</dbReference>
<evidence type="ECO:0000256" key="8">
    <source>
        <dbReference type="RuleBase" id="RU363021"/>
    </source>
</evidence>
<evidence type="ECO:0000256" key="7">
    <source>
        <dbReference type="PROSITE-ProRule" id="PRU00176"/>
    </source>
</evidence>
<dbReference type="InterPro" id="IPR000504">
    <property type="entry name" value="RRM_dom"/>
</dbReference>
<feature type="region of interest" description="Disordered" evidence="9">
    <location>
        <begin position="1"/>
        <end position="135"/>
    </location>
</feature>
<dbReference type="GO" id="GO:0042407">
    <property type="term" value="P:cristae formation"/>
    <property type="evidence" value="ECO:0007669"/>
    <property type="project" value="InterPro"/>
</dbReference>
<evidence type="ECO:0000256" key="3">
    <source>
        <dbReference type="ARBA" id="ARBA00022692"/>
    </source>
</evidence>
<dbReference type="Gene3D" id="3.30.70.330">
    <property type="match status" value="1"/>
</dbReference>
<dbReference type="GO" id="GO:0003723">
    <property type="term" value="F:RNA binding"/>
    <property type="evidence" value="ECO:0007669"/>
    <property type="project" value="UniProtKB-UniRule"/>
</dbReference>
<dbReference type="InterPro" id="IPR035979">
    <property type="entry name" value="RBD_domain_sf"/>
</dbReference>
<keyword evidence="5 8" id="KW-0496">Mitochondrion</keyword>
<organism evidence="11 12">
    <name type="scientific">Caenorhabditis bovis</name>
    <dbReference type="NCBI Taxonomy" id="2654633"/>
    <lineage>
        <taxon>Eukaryota</taxon>
        <taxon>Metazoa</taxon>
        <taxon>Ecdysozoa</taxon>
        <taxon>Nematoda</taxon>
        <taxon>Chromadorea</taxon>
        <taxon>Rhabditida</taxon>
        <taxon>Rhabditina</taxon>
        <taxon>Rhabditomorpha</taxon>
        <taxon>Rhabditoidea</taxon>
        <taxon>Rhabditidae</taxon>
        <taxon>Peloderinae</taxon>
        <taxon>Caenorhabditis</taxon>
    </lineage>
</organism>
<keyword evidence="6" id="KW-0472">Membrane</keyword>
<keyword evidence="12" id="KW-1185">Reference proteome</keyword>
<dbReference type="InterPro" id="IPR012677">
    <property type="entry name" value="Nucleotide-bd_a/b_plait_sf"/>
</dbReference>
<feature type="region of interest" description="Disordered" evidence="9">
    <location>
        <begin position="221"/>
        <end position="266"/>
    </location>
</feature>
<evidence type="ECO:0000256" key="1">
    <source>
        <dbReference type="ARBA" id="ARBA00004325"/>
    </source>
</evidence>
<protein>
    <recommendedName>
        <fullName evidence="8">MICOS complex subunit</fullName>
    </recommendedName>
</protein>
<evidence type="ECO:0000313" key="12">
    <source>
        <dbReference type="Proteomes" id="UP000494206"/>
    </source>
</evidence>
<accession>A0A8S1EP54</accession>
<comment type="subcellular location">
    <subcellularLocation>
        <location evidence="8">Mitochondrion inner membrane</location>
    </subcellularLocation>
    <subcellularLocation>
        <location evidence="1">Mitochondrion membrane</location>
    </subcellularLocation>
</comment>
<dbReference type="Pfam" id="PF09769">
    <property type="entry name" value="ApoO"/>
    <property type="match status" value="1"/>
</dbReference>
<evidence type="ECO:0000256" key="2">
    <source>
        <dbReference type="ARBA" id="ARBA00010904"/>
    </source>
</evidence>
<dbReference type="OrthoDB" id="5973346at2759"/>
<feature type="compositionally biased region" description="Basic residues" evidence="9">
    <location>
        <begin position="123"/>
        <end position="133"/>
    </location>
</feature>
<sequence length="459" mass="51219">MVDKKTDEKKRARSPSSSSSSSSGSSSSGSSSSGSRSSSSSSSSRSRSPRRRERRMSGGRRSRSRSNRRSPARARARRSPSPMRRRRSPSPRRRDRSGSRGRRRSPRRSPQTRSPRRVSANRSPRRSPLRKRSLTPAKRICIRNLSKNVQKGHLEEIFAIYGSIKLVDLPPDRNHQYLHRGYGYIEYENVEDAEKAIKYMDGGQIDGLIVSVEMILNRASASGARRSPIRRRSPARKSPVRRGSPSRRRNSPLRGMDGGDKPIVKSIQDTGDKVTNAVSQFWNLITSNPSIRIERDAKHVSVSKLPLYAEDKTGEKVKFVPDEPLPLQREFATLRIACEREYERIVERFKVVDSAVNQTKNAISKTNAYLTEEWTALPKAAAITVGGMAGFMLGLKRGVLGRTFTTSVGLATMAAFCYPVEAVDVIKVGVAHTEQAWQNFQDSPPPAAEKSPKHLLPSK</sequence>
<comment type="subunit">
    <text evidence="8">Component of the mitochondrial contact site and cristae organizing system (MICOS) complex.</text>
</comment>
<feature type="domain" description="RRM" evidence="10">
    <location>
        <begin position="138"/>
        <end position="217"/>
    </location>
</feature>
<keyword evidence="3" id="KW-0812">Transmembrane</keyword>
<feature type="compositionally biased region" description="Basic residues" evidence="9">
    <location>
        <begin position="227"/>
        <end position="251"/>
    </location>
</feature>
<dbReference type="SMART" id="SM00360">
    <property type="entry name" value="RRM"/>
    <property type="match status" value="1"/>
</dbReference>
<evidence type="ECO:0000259" key="10">
    <source>
        <dbReference type="PROSITE" id="PS50102"/>
    </source>
</evidence>
<evidence type="ECO:0000313" key="11">
    <source>
        <dbReference type="EMBL" id="CAB3401229.1"/>
    </source>
</evidence>
<feature type="compositionally biased region" description="Basic and acidic residues" evidence="9">
    <location>
        <begin position="1"/>
        <end position="10"/>
    </location>
</feature>
<dbReference type="InterPro" id="IPR034201">
    <property type="entry name" value="RNPS1_RRM"/>
</dbReference>
<dbReference type="PANTHER" id="PTHR14564">
    <property type="entry name" value="MICOS COMPLEX SUBUNIT MIC26 / MIC27 FAMILY MEMBER"/>
    <property type="match status" value="1"/>
</dbReference>
<name>A0A8S1EP54_9PELO</name>
<reference evidence="11 12" key="1">
    <citation type="submission" date="2020-04" db="EMBL/GenBank/DDBJ databases">
        <authorList>
            <person name="Laetsch R D."/>
            <person name="Stevens L."/>
            <person name="Kumar S."/>
            <person name="Blaxter L. M."/>
        </authorList>
    </citation>
    <scope>NUCLEOTIDE SEQUENCE [LARGE SCALE GENOMIC DNA]</scope>
</reference>
<dbReference type="InterPro" id="IPR033182">
    <property type="entry name" value="MIC26/MIC27_animal"/>
</dbReference>
<feature type="region of interest" description="Disordered" evidence="9">
    <location>
        <begin position="439"/>
        <end position="459"/>
    </location>
</feature>
<gene>
    <name evidence="11" type="ORF">CBOVIS_LOCUS4006</name>
</gene>
<comment type="caution">
    <text evidence="11">The sequence shown here is derived from an EMBL/GenBank/DDBJ whole genome shotgun (WGS) entry which is preliminary data.</text>
</comment>
<dbReference type="Pfam" id="PF00076">
    <property type="entry name" value="RRM_1"/>
    <property type="match status" value="1"/>
</dbReference>
<evidence type="ECO:0000256" key="6">
    <source>
        <dbReference type="ARBA" id="ARBA00023136"/>
    </source>
</evidence>
<keyword evidence="7" id="KW-0694">RNA-binding</keyword>
<dbReference type="CDD" id="cd12365">
    <property type="entry name" value="RRM_RNPS1"/>
    <property type="match status" value="1"/>
</dbReference>
<dbReference type="Proteomes" id="UP000494206">
    <property type="component" value="Unassembled WGS sequence"/>
</dbReference>